<feature type="compositionally biased region" description="Basic and acidic residues" evidence="1">
    <location>
        <begin position="155"/>
        <end position="205"/>
    </location>
</feature>
<feature type="compositionally biased region" description="Basic and acidic residues" evidence="1">
    <location>
        <begin position="383"/>
        <end position="392"/>
    </location>
</feature>
<evidence type="ECO:0000313" key="2">
    <source>
        <dbReference type="EMBL" id="KAG2285736.1"/>
    </source>
</evidence>
<dbReference type="AlphaFoldDB" id="A0A8X7UQ50"/>
<protein>
    <recommendedName>
        <fullName evidence="4">DUF4283 domain-containing protein</fullName>
    </recommendedName>
</protein>
<organism evidence="2 3">
    <name type="scientific">Brassica carinata</name>
    <name type="common">Ethiopian mustard</name>
    <name type="synonym">Abyssinian cabbage</name>
    <dbReference type="NCBI Taxonomy" id="52824"/>
    <lineage>
        <taxon>Eukaryota</taxon>
        <taxon>Viridiplantae</taxon>
        <taxon>Streptophyta</taxon>
        <taxon>Embryophyta</taxon>
        <taxon>Tracheophyta</taxon>
        <taxon>Spermatophyta</taxon>
        <taxon>Magnoliopsida</taxon>
        <taxon>eudicotyledons</taxon>
        <taxon>Gunneridae</taxon>
        <taxon>Pentapetalae</taxon>
        <taxon>rosids</taxon>
        <taxon>malvids</taxon>
        <taxon>Brassicales</taxon>
        <taxon>Brassicaceae</taxon>
        <taxon>Brassiceae</taxon>
        <taxon>Brassica</taxon>
    </lineage>
</organism>
<sequence>MGIGQLVGKGGDMVSGEMARKRLKIPVPHFDNSDLIKSYDMTLVGRCMNPEAQKVDALLVMLPKFWKMRVVLDSTKELCFETEVDFKGGEFYEEEEVLDHCPLNPRSPSKKKETKEIEERKEERARSYKGVEPESKWVKVPERGSKRPSSYRANARGEEERSRPRNPHWEQSRYPMQEDRNRYQRGVRREQEGPKEEGEITVTERRQRNLHKVENIGEKAVPVEPSVTAMDLEGEVGDRAEIENLVTGLEQAMDLVGVGVGKGVADSEPLEFDGTVTLADHKEELLGGDDEFQALTDGEVEETNKLDEVTRGGAEGEEEIGGNGGTYDQMGEEARKKGARKVLFKKPPGISVGTSKMRLVQAVLSPRKTGVSKSTKRQGGGEGAKHTEEKGPSHPKNPKKPDV</sequence>
<dbReference type="OrthoDB" id="1751807at2759"/>
<reference evidence="2 3" key="1">
    <citation type="submission" date="2020-02" db="EMBL/GenBank/DDBJ databases">
        <authorList>
            <person name="Ma Q."/>
            <person name="Huang Y."/>
            <person name="Song X."/>
            <person name="Pei D."/>
        </authorList>
    </citation>
    <scope>NUCLEOTIDE SEQUENCE [LARGE SCALE GENOMIC DNA]</scope>
    <source>
        <strain evidence="2">Sxm20200214</strain>
        <tissue evidence="2">Leaf</tissue>
    </source>
</reference>
<name>A0A8X7UQ50_BRACI</name>
<comment type="caution">
    <text evidence="2">The sequence shown here is derived from an EMBL/GenBank/DDBJ whole genome shotgun (WGS) entry which is preliminary data.</text>
</comment>
<proteinExistence type="predicted"/>
<feature type="compositionally biased region" description="Basic and acidic residues" evidence="1">
    <location>
        <begin position="110"/>
        <end position="145"/>
    </location>
</feature>
<dbReference type="EMBL" id="JAAMPC010000010">
    <property type="protein sequence ID" value="KAG2285736.1"/>
    <property type="molecule type" value="Genomic_DNA"/>
</dbReference>
<feature type="region of interest" description="Disordered" evidence="1">
    <location>
        <begin position="99"/>
        <end position="205"/>
    </location>
</feature>
<gene>
    <name evidence="2" type="ORF">Bca52824_045340</name>
</gene>
<keyword evidence="3" id="KW-1185">Reference proteome</keyword>
<evidence type="ECO:0000256" key="1">
    <source>
        <dbReference type="SAM" id="MobiDB-lite"/>
    </source>
</evidence>
<dbReference type="Proteomes" id="UP000886595">
    <property type="component" value="Unassembled WGS sequence"/>
</dbReference>
<feature type="region of interest" description="Disordered" evidence="1">
    <location>
        <begin position="298"/>
        <end position="403"/>
    </location>
</feature>
<evidence type="ECO:0000313" key="3">
    <source>
        <dbReference type="Proteomes" id="UP000886595"/>
    </source>
</evidence>
<evidence type="ECO:0008006" key="4">
    <source>
        <dbReference type="Google" id="ProtNLM"/>
    </source>
</evidence>
<accession>A0A8X7UQ50</accession>